<accession>A0A9J5W032</accession>
<dbReference type="EMBL" id="JACXVP010000062">
    <property type="protein sequence ID" value="KAG5568703.1"/>
    <property type="molecule type" value="Genomic_DNA"/>
</dbReference>
<evidence type="ECO:0000313" key="1">
    <source>
        <dbReference type="EMBL" id="KAG5568703.1"/>
    </source>
</evidence>
<dbReference type="Proteomes" id="UP000824120">
    <property type="component" value="Unassembled WGS sequence"/>
</dbReference>
<comment type="caution">
    <text evidence="1">The sequence shown here is derived from an EMBL/GenBank/DDBJ whole genome shotgun (WGS) entry which is preliminary data.</text>
</comment>
<protein>
    <submittedName>
        <fullName evidence="1">Uncharacterized protein</fullName>
    </submittedName>
</protein>
<keyword evidence="2" id="KW-1185">Reference proteome</keyword>
<reference evidence="1" key="1">
    <citation type="submission" date="2020-09" db="EMBL/GenBank/DDBJ databases">
        <title>De no assembly of potato wild relative species, Solanum commersonii.</title>
        <authorList>
            <person name="Cho K."/>
        </authorList>
    </citation>
    <scope>NUCLEOTIDE SEQUENCE</scope>
    <source>
        <strain evidence="1">LZ3.2</strain>
        <tissue evidence="1">Leaf</tissue>
    </source>
</reference>
<gene>
    <name evidence="1" type="ORF">H5410_064283</name>
</gene>
<sequence length="108" mass="12105">MPIPSNCLPIKDIHTSFINKIFSIRAKKAFACTSNATAAKLYIESCVEKKNTLPAPNTTNIRKQQVELEQSVNGVESSSIQMKQKLEPPTPEKSIWRKYKITAPGHFC</sequence>
<name>A0A9J5W032_SOLCO</name>
<organism evidence="1 2">
    <name type="scientific">Solanum commersonii</name>
    <name type="common">Commerson's wild potato</name>
    <name type="synonym">Commerson's nightshade</name>
    <dbReference type="NCBI Taxonomy" id="4109"/>
    <lineage>
        <taxon>Eukaryota</taxon>
        <taxon>Viridiplantae</taxon>
        <taxon>Streptophyta</taxon>
        <taxon>Embryophyta</taxon>
        <taxon>Tracheophyta</taxon>
        <taxon>Spermatophyta</taxon>
        <taxon>Magnoliopsida</taxon>
        <taxon>eudicotyledons</taxon>
        <taxon>Gunneridae</taxon>
        <taxon>Pentapetalae</taxon>
        <taxon>asterids</taxon>
        <taxon>lamiids</taxon>
        <taxon>Solanales</taxon>
        <taxon>Solanaceae</taxon>
        <taxon>Solanoideae</taxon>
        <taxon>Solaneae</taxon>
        <taxon>Solanum</taxon>
    </lineage>
</organism>
<dbReference type="AlphaFoldDB" id="A0A9J5W032"/>
<proteinExistence type="predicted"/>
<evidence type="ECO:0000313" key="2">
    <source>
        <dbReference type="Proteomes" id="UP000824120"/>
    </source>
</evidence>